<proteinExistence type="predicted"/>
<dbReference type="Proteomes" id="UP001144978">
    <property type="component" value="Unassembled WGS sequence"/>
</dbReference>
<name>A0ACC1MB54_9APHY</name>
<protein>
    <submittedName>
        <fullName evidence="1">Uncharacterized protein</fullName>
    </submittedName>
</protein>
<evidence type="ECO:0000313" key="2">
    <source>
        <dbReference type="Proteomes" id="UP001144978"/>
    </source>
</evidence>
<gene>
    <name evidence="1" type="ORF">NUW54_g14704</name>
</gene>
<keyword evidence="2" id="KW-1185">Reference proteome</keyword>
<sequence>MSATEAAKPASKSKAKREGKGEEIKVWKRRWREPEDGTPQDRRPSTAAQPARGHLLAERREVGHGGNCHLARLLPGQVQDEVSLQLLAYLGVLNKENIPSRAYIAFKNEEILATFSREYDGHVFRDKAGNESIAIVEFAPFQKVPNEKKKQDSRAGTIEKDEDYISFLESLKEASTKPSDADTLEALGMLSRHTH</sequence>
<comment type="caution">
    <text evidence="1">The sequence shown here is derived from an EMBL/GenBank/DDBJ whole genome shotgun (WGS) entry which is preliminary data.</text>
</comment>
<reference evidence="1" key="1">
    <citation type="submission" date="2022-08" db="EMBL/GenBank/DDBJ databases">
        <title>Genome Sequence of Pycnoporus sanguineus.</title>
        <authorList>
            <person name="Buettner E."/>
        </authorList>
    </citation>
    <scope>NUCLEOTIDE SEQUENCE</scope>
    <source>
        <strain evidence="1">CG-C14</strain>
    </source>
</reference>
<evidence type="ECO:0000313" key="1">
    <source>
        <dbReference type="EMBL" id="KAJ2955877.1"/>
    </source>
</evidence>
<accession>A0ACC1MB54</accession>
<organism evidence="1 2">
    <name type="scientific">Trametes sanguinea</name>
    <dbReference type="NCBI Taxonomy" id="158606"/>
    <lineage>
        <taxon>Eukaryota</taxon>
        <taxon>Fungi</taxon>
        <taxon>Dikarya</taxon>
        <taxon>Basidiomycota</taxon>
        <taxon>Agaricomycotina</taxon>
        <taxon>Agaricomycetes</taxon>
        <taxon>Polyporales</taxon>
        <taxon>Polyporaceae</taxon>
        <taxon>Trametes</taxon>
    </lineage>
</organism>
<dbReference type="EMBL" id="JANSHE010007841">
    <property type="protein sequence ID" value="KAJ2955877.1"/>
    <property type="molecule type" value="Genomic_DNA"/>
</dbReference>